<reference evidence="1 2" key="1">
    <citation type="journal article" date="2009" name="Stand. Genomic Sci.">
        <title>Complete genome sequence of Methanocorpusculum labreanum type strain Z.</title>
        <authorList>
            <person name="Anderson I.J."/>
            <person name="Sieprawska-Lupa M."/>
            <person name="Goltsman E."/>
            <person name="Lapidus A."/>
            <person name="Copeland A."/>
            <person name="Glavina Del Rio T."/>
            <person name="Tice H."/>
            <person name="Dalin E."/>
            <person name="Barry K."/>
            <person name="Pitluck S."/>
            <person name="Hauser L."/>
            <person name="Land M."/>
            <person name="Lucas S."/>
            <person name="Richardson P."/>
            <person name="Whitman W.B."/>
            <person name="Kyrpides N.C."/>
        </authorList>
    </citation>
    <scope>NUCLEOTIDE SEQUENCE [LARGE SCALE GENOMIC DNA]</scope>
    <source>
        <strain evidence="2">ATCC 43576 / DSM 4855 / Z</strain>
    </source>
</reference>
<dbReference type="Proteomes" id="UP000000365">
    <property type="component" value="Chromosome"/>
</dbReference>
<dbReference type="RefSeq" id="WP_011832711.1">
    <property type="nucleotide sequence ID" value="NC_008942.1"/>
</dbReference>
<dbReference type="EMBL" id="CP000559">
    <property type="protein sequence ID" value="ABN06510.1"/>
    <property type="molecule type" value="Genomic_DNA"/>
</dbReference>
<dbReference type="Pfam" id="PF13534">
    <property type="entry name" value="Fer4_17"/>
    <property type="match status" value="1"/>
</dbReference>
<dbReference type="KEGG" id="mla:Mlab_0334"/>
<protein>
    <submittedName>
        <fullName evidence="1">Oxidoreductase of the aldo/keto reductase family-like protein</fullName>
    </submittedName>
</protein>
<dbReference type="AlphaFoldDB" id="A2SQA4"/>
<name>A2SQA4_METLZ</name>
<evidence type="ECO:0000313" key="1">
    <source>
        <dbReference type="EMBL" id="ABN06510.1"/>
    </source>
</evidence>
<sequence>MNLSGKPEEAKFMYAAWLSGIMSNGEPAFASQCIQCEECLEKCPQHLEIPTLLECVVKELEEPDLKERLDMIKSMFRQT</sequence>
<dbReference type="SUPFAM" id="SSF46548">
    <property type="entry name" value="alpha-helical ferredoxin"/>
    <property type="match status" value="1"/>
</dbReference>
<proteinExistence type="predicted"/>
<dbReference type="eggNOG" id="arCOG01625">
    <property type="taxonomic scope" value="Archaea"/>
</dbReference>
<dbReference type="HOGENOM" id="CLU_2597757_0_0_2"/>
<dbReference type="InterPro" id="IPR017900">
    <property type="entry name" value="4Fe4S_Fe_S_CS"/>
</dbReference>
<dbReference type="PROSITE" id="PS00198">
    <property type="entry name" value="4FE4S_FER_1"/>
    <property type="match status" value="1"/>
</dbReference>
<dbReference type="STRING" id="410358.Mlab_0334"/>
<organism evidence="1 2">
    <name type="scientific">Methanocorpusculum labreanum (strain ATCC 43576 / DSM 4855 / Z)</name>
    <dbReference type="NCBI Taxonomy" id="410358"/>
    <lineage>
        <taxon>Archaea</taxon>
        <taxon>Methanobacteriati</taxon>
        <taxon>Methanobacteriota</taxon>
        <taxon>Stenosarchaea group</taxon>
        <taxon>Methanomicrobia</taxon>
        <taxon>Methanomicrobiales</taxon>
        <taxon>Methanocorpusculaceae</taxon>
        <taxon>Methanocorpusculum</taxon>
    </lineage>
</organism>
<accession>A2SQA4</accession>
<gene>
    <name evidence="1" type="ordered locus">Mlab_0334</name>
</gene>
<keyword evidence="2" id="KW-1185">Reference proteome</keyword>
<dbReference type="GeneID" id="4795127"/>
<evidence type="ECO:0000313" key="2">
    <source>
        <dbReference type="Proteomes" id="UP000000365"/>
    </source>
</evidence>